<name>Q21YB0_ALBFT</name>
<feature type="compositionally biased region" description="Polar residues" evidence="1">
    <location>
        <begin position="63"/>
        <end position="80"/>
    </location>
</feature>
<protein>
    <submittedName>
        <fullName evidence="2">Uncharacterized protein</fullName>
    </submittedName>
</protein>
<evidence type="ECO:0000313" key="2">
    <source>
        <dbReference type="EMBL" id="ABD69243.1"/>
    </source>
</evidence>
<dbReference type="AlphaFoldDB" id="Q21YB0"/>
<keyword evidence="3" id="KW-1185">Reference proteome</keyword>
<dbReference type="RefSeq" id="WP_011463811.1">
    <property type="nucleotide sequence ID" value="NC_007908.1"/>
</dbReference>
<dbReference type="STRING" id="338969.Rfer_1510"/>
<evidence type="ECO:0000256" key="1">
    <source>
        <dbReference type="SAM" id="MobiDB-lite"/>
    </source>
</evidence>
<dbReference type="KEGG" id="rfr:Rfer_1510"/>
<feature type="compositionally biased region" description="Low complexity" evidence="1">
    <location>
        <begin position="35"/>
        <end position="55"/>
    </location>
</feature>
<proteinExistence type="predicted"/>
<gene>
    <name evidence="2" type="ordered locus">Rfer_1510</name>
</gene>
<feature type="compositionally biased region" description="Polar residues" evidence="1">
    <location>
        <begin position="1"/>
        <end position="16"/>
    </location>
</feature>
<dbReference type="Proteomes" id="UP000008332">
    <property type="component" value="Chromosome"/>
</dbReference>
<dbReference type="EMBL" id="CP000267">
    <property type="protein sequence ID" value="ABD69243.1"/>
    <property type="molecule type" value="Genomic_DNA"/>
</dbReference>
<dbReference type="HOGENOM" id="CLU_2452613_0_0_4"/>
<feature type="compositionally biased region" description="Basic and acidic residues" evidence="1">
    <location>
        <begin position="21"/>
        <end position="34"/>
    </location>
</feature>
<evidence type="ECO:0000313" key="3">
    <source>
        <dbReference type="Proteomes" id="UP000008332"/>
    </source>
</evidence>
<organism evidence="2 3">
    <name type="scientific">Albidiferax ferrireducens (strain ATCC BAA-621 / DSM 15236 / T118)</name>
    <name type="common">Rhodoferax ferrireducens</name>
    <dbReference type="NCBI Taxonomy" id="338969"/>
    <lineage>
        <taxon>Bacteria</taxon>
        <taxon>Pseudomonadati</taxon>
        <taxon>Pseudomonadota</taxon>
        <taxon>Betaproteobacteria</taxon>
        <taxon>Burkholderiales</taxon>
        <taxon>Comamonadaceae</taxon>
        <taxon>Rhodoferax</taxon>
    </lineage>
</organism>
<sequence>MAAISATNSATPSLQSVLGRARVEQARREADQAEARAQTLRQQADQAESEAQQSQGRWRDLSQRNQQVDPTYLPRQQGQNAGRILDLSV</sequence>
<accession>Q21YB0</accession>
<feature type="region of interest" description="Disordered" evidence="1">
    <location>
        <begin position="1"/>
        <end position="89"/>
    </location>
</feature>
<reference evidence="3" key="1">
    <citation type="submission" date="2006-02" db="EMBL/GenBank/DDBJ databases">
        <title>Complete sequence of chromosome of Rhodoferax ferrireducens DSM 15236.</title>
        <authorList>
            <person name="Copeland A."/>
            <person name="Lucas S."/>
            <person name="Lapidus A."/>
            <person name="Barry K."/>
            <person name="Detter J.C."/>
            <person name="Glavina del Rio T."/>
            <person name="Hammon N."/>
            <person name="Israni S."/>
            <person name="Pitluck S."/>
            <person name="Brettin T."/>
            <person name="Bruce D."/>
            <person name="Han C."/>
            <person name="Tapia R."/>
            <person name="Gilna P."/>
            <person name="Kiss H."/>
            <person name="Schmutz J."/>
            <person name="Larimer F."/>
            <person name="Land M."/>
            <person name="Kyrpides N."/>
            <person name="Ivanova N."/>
            <person name="Richardson P."/>
        </authorList>
    </citation>
    <scope>NUCLEOTIDE SEQUENCE [LARGE SCALE GENOMIC DNA]</scope>
    <source>
        <strain evidence="3">ATCC BAA-621 / DSM 15236 / T118</strain>
    </source>
</reference>